<dbReference type="Proteomes" id="UP000053237">
    <property type="component" value="Unassembled WGS sequence"/>
</dbReference>
<reference evidence="1 2" key="1">
    <citation type="submission" date="2012-05" db="EMBL/GenBank/DDBJ databases">
        <title>Recombination and specialization in a pathogen metapopulation.</title>
        <authorList>
            <person name="Gardiner A."/>
            <person name="Kemen E."/>
            <person name="Schultz-Larsen T."/>
            <person name="MacLean D."/>
            <person name="Van Oosterhout C."/>
            <person name="Jones J.D.G."/>
        </authorList>
    </citation>
    <scope>NUCLEOTIDE SEQUENCE [LARGE SCALE GENOMIC DNA]</scope>
    <source>
        <strain evidence="1 2">Ac Nc2</strain>
    </source>
</reference>
<dbReference type="InParanoid" id="A0A024GKV8"/>
<evidence type="ECO:0000313" key="2">
    <source>
        <dbReference type="Proteomes" id="UP000053237"/>
    </source>
</evidence>
<dbReference type="AlphaFoldDB" id="A0A024GKV8"/>
<protein>
    <submittedName>
        <fullName evidence="1">Uncharacterized protein</fullName>
    </submittedName>
</protein>
<organism evidence="1 2">
    <name type="scientific">Albugo candida</name>
    <dbReference type="NCBI Taxonomy" id="65357"/>
    <lineage>
        <taxon>Eukaryota</taxon>
        <taxon>Sar</taxon>
        <taxon>Stramenopiles</taxon>
        <taxon>Oomycota</taxon>
        <taxon>Peronosporomycetes</taxon>
        <taxon>Albuginales</taxon>
        <taxon>Albuginaceae</taxon>
        <taxon>Albugo</taxon>
    </lineage>
</organism>
<sequence>MTQCSFTIIQRLDITSILIQVRIEAMLTKRTRSKHSIKILAFPLPEMMLVRSDCMLFLDSLAECDRWNDEETWLTTFRACSSHFHVQIFGSTPFAKTFRTEAMIASRYKNT</sequence>
<name>A0A024GKV8_9STRA</name>
<proteinExistence type="predicted"/>
<keyword evidence="2" id="KW-1185">Reference proteome</keyword>
<dbReference type="EMBL" id="CAIX01000173">
    <property type="protein sequence ID" value="CCI47511.1"/>
    <property type="molecule type" value="Genomic_DNA"/>
</dbReference>
<gene>
    <name evidence="1" type="ORF">BN9_085180</name>
</gene>
<accession>A0A024GKV8</accession>
<comment type="caution">
    <text evidence="1">The sequence shown here is derived from an EMBL/GenBank/DDBJ whole genome shotgun (WGS) entry which is preliminary data.</text>
</comment>
<evidence type="ECO:0000313" key="1">
    <source>
        <dbReference type="EMBL" id="CCI47511.1"/>
    </source>
</evidence>